<reference evidence="1" key="2">
    <citation type="submission" date="2009-03" db="EMBL/GenBank/DDBJ databases">
        <title>Genome sequence of Ureaplasma urealyticum serovar 8 str. ATCC 27618.</title>
        <authorList>
            <person name="Methe B.A."/>
            <person name="Glass J."/>
            <person name="White K."/>
            <person name="Shrivastava S."/>
        </authorList>
    </citation>
    <scope>NUCLEOTIDE SEQUENCE [LARGE SCALE GENOMIC DNA]</scope>
    <source>
        <strain evidence="1">ATCC 27618</strain>
    </source>
</reference>
<sequence length="51" mass="5885">MGQKTIVNILNRWMNGENSPEVDLGIPNFTKDNVKHLRAFKDELNVKNTDE</sequence>
<accession>A0ABM9XJV7</accession>
<organism evidence="1 2">
    <name type="scientific">Ureaplasma urealyticum serovar 8 str. ATCC 27618</name>
    <dbReference type="NCBI Taxonomy" id="626095"/>
    <lineage>
        <taxon>Bacteria</taxon>
        <taxon>Bacillati</taxon>
        <taxon>Mycoplasmatota</taxon>
        <taxon>Mycoplasmoidales</taxon>
        <taxon>Mycoplasmoidaceae</taxon>
        <taxon>Ureaplasma</taxon>
    </lineage>
</organism>
<protein>
    <submittedName>
        <fullName evidence="1">ABC substrate-binding protein-iron</fullName>
    </submittedName>
</protein>
<proteinExistence type="predicted"/>
<dbReference type="EMBL" id="AAYN02000002">
    <property type="protein sequence ID" value="EEH01436.1"/>
    <property type="molecule type" value="Genomic_DNA"/>
</dbReference>
<evidence type="ECO:0000313" key="2">
    <source>
        <dbReference type="Proteomes" id="UP000003139"/>
    </source>
</evidence>
<reference evidence="1" key="1">
    <citation type="submission" date="2007-03" db="EMBL/GenBank/DDBJ databases">
        <authorList>
            <person name="Methe B."/>
        </authorList>
    </citation>
    <scope>NUCLEOTIDE SEQUENCE</scope>
    <source>
        <strain evidence="1">ATCC 27618</strain>
    </source>
</reference>
<evidence type="ECO:0000313" key="1">
    <source>
        <dbReference type="EMBL" id="EEH01436.1"/>
    </source>
</evidence>
<comment type="caution">
    <text evidence="1">The sequence shown here is derived from an EMBL/GenBank/DDBJ whole genome shotgun (WGS) entry which is preliminary data.</text>
</comment>
<gene>
    <name evidence="1" type="ORF">UUR8_0376</name>
</gene>
<name>A0ABM9XJV7_UREUR</name>
<dbReference type="Proteomes" id="UP000003139">
    <property type="component" value="Unassembled WGS sequence"/>
</dbReference>
<keyword evidence="2" id="KW-1185">Reference proteome</keyword>